<dbReference type="InterPro" id="IPR003661">
    <property type="entry name" value="HisK_dim/P_dom"/>
</dbReference>
<dbReference type="AlphaFoldDB" id="Q11LI1"/>
<dbReference type="SMART" id="SM00448">
    <property type="entry name" value="REC"/>
    <property type="match status" value="1"/>
</dbReference>
<dbReference type="CDD" id="cd00156">
    <property type="entry name" value="REC"/>
    <property type="match status" value="1"/>
</dbReference>
<dbReference type="SUPFAM" id="SSF55874">
    <property type="entry name" value="ATPase domain of HSP90 chaperone/DNA topoisomerase II/histidine kinase"/>
    <property type="match status" value="1"/>
</dbReference>
<dbReference type="InterPro" id="IPR036097">
    <property type="entry name" value="HisK_dim/P_sf"/>
</dbReference>
<dbReference type="GO" id="GO:0009927">
    <property type="term" value="F:histidine phosphotransfer kinase activity"/>
    <property type="evidence" value="ECO:0007669"/>
    <property type="project" value="TreeGrafter"/>
</dbReference>
<dbReference type="InterPro" id="IPR038188">
    <property type="entry name" value="TorS_sensor_sf"/>
</dbReference>
<feature type="domain" description="HAMP" evidence="12">
    <location>
        <begin position="368"/>
        <end position="420"/>
    </location>
</feature>
<dbReference type="Gene3D" id="3.30.565.10">
    <property type="entry name" value="Histidine kinase-like ATPase, C-terminal domain"/>
    <property type="match status" value="1"/>
</dbReference>
<organism evidence="13">
    <name type="scientific">Chelativorans sp. (strain BNC1)</name>
    <dbReference type="NCBI Taxonomy" id="266779"/>
    <lineage>
        <taxon>Bacteria</taxon>
        <taxon>Pseudomonadati</taxon>
        <taxon>Pseudomonadota</taxon>
        <taxon>Alphaproteobacteria</taxon>
        <taxon>Hyphomicrobiales</taxon>
        <taxon>Phyllobacteriaceae</taxon>
        <taxon>Chelativorans</taxon>
    </lineage>
</organism>
<dbReference type="PANTHER" id="PTHR43047:SF9">
    <property type="entry name" value="HISTIDINE KINASE"/>
    <property type="match status" value="1"/>
</dbReference>
<keyword evidence="6 13" id="KW-0418">Kinase</keyword>
<comment type="subcellular location">
    <subcellularLocation>
        <location evidence="2">Membrane</location>
    </subcellularLocation>
</comment>
<dbReference type="eggNOG" id="COG4192">
    <property type="taxonomic scope" value="Bacteria"/>
</dbReference>
<dbReference type="Gene3D" id="6.10.340.10">
    <property type="match status" value="1"/>
</dbReference>
<feature type="domain" description="Histidine kinase" evidence="10">
    <location>
        <begin position="456"/>
        <end position="667"/>
    </location>
</feature>
<name>Q11LI1_CHESB</name>
<evidence type="ECO:0000256" key="8">
    <source>
        <dbReference type="SAM" id="Coils"/>
    </source>
</evidence>
<dbReference type="Pfam" id="PF02518">
    <property type="entry name" value="HATPase_c"/>
    <property type="match status" value="1"/>
</dbReference>
<accession>Q11LI1</accession>
<evidence type="ECO:0000259" key="11">
    <source>
        <dbReference type="PROSITE" id="PS50110"/>
    </source>
</evidence>
<dbReference type="CDD" id="cd00082">
    <property type="entry name" value="HisKA"/>
    <property type="match status" value="1"/>
</dbReference>
<dbReference type="CDD" id="cd00075">
    <property type="entry name" value="HATPase"/>
    <property type="match status" value="1"/>
</dbReference>
<evidence type="ECO:0000256" key="3">
    <source>
        <dbReference type="ARBA" id="ARBA00012438"/>
    </source>
</evidence>
<dbReference type="PROSITE" id="PS50109">
    <property type="entry name" value="HIS_KIN"/>
    <property type="match status" value="1"/>
</dbReference>
<feature type="transmembrane region" description="Helical" evidence="9">
    <location>
        <begin position="344"/>
        <end position="366"/>
    </location>
</feature>
<dbReference type="Pfam" id="PF00672">
    <property type="entry name" value="HAMP"/>
    <property type="match status" value="1"/>
</dbReference>
<evidence type="ECO:0000256" key="9">
    <source>
        <dbReference type="SAM" id="Phobius"/>
    </source>
</evidence>
<evidence type="ECO:0000259" key="10">
    <source>
        <dbReference type="PROSITE" id="PS50109"/>
    </source>
</evidence>
<evidence type="ECO:0000259" key="12">
    <source>
        <dbReference type="PROSITE" id="PS50885"/>
    </source>
</evidence>
<proteinExistence type="predicted"/>
<dbReference type="InterPro" id="IPR003594">
    <property type="entry name" value="HATPase_dom"/>
</dbReference>
<dbReference type="SMART" id="SM00304">
    <property type="entry name" value="HAMP"/>
    <property type="match status" value="1"/>
</dbReference>
<reference evidence="13" key="1">
    <citation type="submission" date="2006-06" db="EMBL/GenBank/DDBJ databases">
        <title>Complete sequence of chromosome of Chelativorans sp. BNC1.</title>
        <authorList>
            <consortium name="US DOE Joint Genome Institute"/>
            <person name="Copeland A."/>
            <person name="Lucas S."/>
            <person name="Lapidus A."/>
            <person name="Barry K."/>
            <person name="Detter J.C."/>
            <person name="Glavina del Rio T."/>
            <person name="Hammon N."/>
            <person name="Israni S."/>
            <person name="Dalin E."/>
            <person name="Tice H."/>
            <person name="Pitluck S."/>
            <person name="Chertkov O."/>
            <person name="Brettin T."/>
            <person name="Bruce D."/>
            <person name="Han C."/>
            <person name="Tapia R."/>
            <person name="Gilna P."/>
            <person name="Schmutz J."/>
            <person name="Larimer F."/>
            <person name="Land M."/>
            <person name="Hauser L."/>
            <person name="Kyrpides N."/>
            <person name="Mikhailova N."/>
            <person name="Richardson P."/>
        </authorList>
    </citation>
    <scope>NUCLEOTIDE SEQUENCE</scope>
    <source>
        <strain evidence="13">BNC1</strain>
    </source>
</reference>
<dbReference type="GO" id="GO:0005886">
    <property type="term" value="C:plasma membrane"/>
    <property type="evidence" value="ECO:0007669"/>
    <property type="project" value="TreeGrafter"/>
</dbReference>
<keyword evidence="5" id="KW-0808">Transferase</keyword>
<dbReference type="PROSITE" id="PS50885">
    <property type="entry name" value="HAMP"/>
    <property type="match status" value="1"/>
</dbReference>
<keyword evidence="8" id="KW-0175">Coiled coil</keyword>
<keyword evidence="9" id="KW-0812">Transmembrane</keyword>
<dbReference type="Pfam" id="PF21689">
    <property type="entry name" value="TorS_sensor_domain"/>
    <property type="match status" value="1"/>
</dbReference>
<feature type="domain" description="Response regulatory" evidence="11">
    <location>
        <begin position="689"/>
        <end position="806"/>
    </location>
</feature>
<dbReference type="InterPro" id="IPR011006">
    <property type="entry name" value="CheY-like_superfamily"/>
</dbReference>
<dbReference type="FunFam" id="3.30.565.10:FF:000049">
    <property type="entry name" value="Two-component sensor histidine kinase"/>
    <property type="match status" value="1"/>
</dbReference>
<dbReference type="InterPro" id="IPR036890">
    <property type="entry name" value="HATPase_C_sf"/>
</dbReference>
<keyword evidence="4 7" id="KW-0597">Phosphoprotein</keyword>
<dbReference type="GO" id="GO:0000155">
    <property type="term" value="F:phosphorelay sensor kinase activity"/>
    <property type="evidence" value="ECO:0007669"/>
    <property type="project" value="InterPro"/>
</dbReference>
<dbReference type="SUPFAM" id="SSF47384">
    <property type="entry name" value="Homodimeric domain of signal transducing histidine kinase"/>
    <property type="match status" value="1"/>
</dbReference>
<dbReference type="eggNOG" id="COG0784">
    <property type="taxonomic scope" value="Bacteria"/>
</dbReference>
<dbReference type="InterPro" id="IPR001789">
    <property type="entry name" value="Sig_transdc_resp-reg_receiver"/>
</dbReference>
<dbReference type="InterPro" id="IPR004358">
    <property type="entry name" value="Sig_transdc_His_kin-like_C"/>
</dbReference>
<evidence type="ECO:0000313" key="13">
    <source>
        <dbReference type="EMBL" id="ABG61744.1"/>
    </source>
</evidence>
<dbReference type="EMBL" id="CP000390">
    <property type="protein sequence ID" value="ABG61744.1"/>
    <property type="molecule type" value="Genomic_DNA"/>
</dbReference>
<feature type="transmembrane region" description="Helical" evidence="9">
    <location>
        <begin position="24"/>
        <end position="46"/>
    </location>
</feature>
<keyword evidence="9" id="KW-1133">Transmembrane helix</keyword>
<dbReference type="eggNOG" id="COG2205">
    <property type="taxonomic scope" value="Bacteria"/>
</dbReference>
<dbReference type="InterPro" id="IPR005467">
    <property type="entry name" value="His_kinase_dom"/>
</dbReference>
<evidence type="ECO:0000256" key="6">
    <source>
        <dbReference type="ARBA" id="ARBA00022777"/>
    </source>
</evidence>
<evidence type="ECO:0000256" key="1">
    <source>
        <dbReference type="ARBA" id="ARBA00000085"/>
    </source>
</evidence>
<evidence type="ECO:0000256" key="5">
    <source>
        <dbReference type="ARBA" id="ARBA00022679"/>
    </source>
</evidence>
<dbReference type="HOGENOM" id="CLU_384889_0_0_5"/>
<dbReference type="Gene3D" id="1.10.287.130">
    <property type="match status" value="1"/>
</dbReference>
<dbReference type="Gene3D" id="3.40.50.2300">
    <property type="match status" value="1"/>
</dbReference>
<dbReference type="Pfam" id="PF00072">
    <property type="entry name" value="Response_reg"/>
    <property type="match status" value="1"/>
</dbReference>
<comment type="catalytic activity">
    <reaction evidence="1">
        <text>ATP + protein L-histidine = ADP + protein N-phospho-L-histidine.</text>
        <dbReference type="EC" id="2.7.13.3"/>
    </reaction>
</comment>
<evidence type="ECO:0000256" key="7">
    <source>
        <dbReference type="PROSITE-ProRule" id="PRU00169"/>
    </source>
</evidence>
<dbReference type="SUPFAM" id="SSF52172">
    <property type="entry name" value="CheY-like"/>
    <property type="match status" value="1"/>
</dbReference>
<dbReference type="InterPro" id="IPR003660">
    <property type="entry name" value="HAMP_dom"/>
</dbReference>
<evidence type="ECO:0000256" key="4">
    <source>
        <dbReference type="ARBA" id="ARBA00022553"/>
    </source>
</evidence>
<feature type="coiled-coil region" evidence="8">
    <location>
        <begin position="96"/>
        <end position="143"/>
    </location>
</feature>
<dbReference type="SMART" id="SM00387">
    <property type="entry name" value="HATPase_c"/>
    <property type="match status" value="1"/>
</dbReference>
<dbReference type="Gene3D" id="1.20.58.920">
    <property type="match status" value="1"/>
</dbReference>
<protein>
    <recommendedName>
        <fullName evidence="3">histidine kinase</fullName>
        <ecNumber evidence="3">2.7.13.3</ecNumber>
    </recommendedName>
</protein>
<dbReference type="SMART" id="SM00388">
    <property type="entry name" value="HisKA"/>
    <property type="match status" value="1"/>
</dbReference>
<dbReference type="PRINTS" id="PR00344">
    <property type="entry name" value="BCTRLSENSOR"/>
</dbReference>
<evidence type="ECO:0000256" key="2">
    <source>
        <dbReference type="ARBA" id="ARBA00004370"/>
    </source>
</evidence>
<dbReference type="PROSITE" id="PS50110">
    <property type="entry name" value="RESPONSE_REGULATORY"/>
    <property type="match status" value="1"/>
</dbReference>
<keyword evidence="9" id="KW-0472">Membrane</keyword>
<dbReference type="Pfam" id="PF00512">
    <property type="entry name" value="HisKA"/>
    <property type="match status" value="1"/>
</dbReference>
<sequence length="816" mass="88499" precursor="true">MTTLEAAEAKSLPRHDRLGVRARLLLAFFAIAAFAVLAAAAGMYAFREVGSRLEVIDTRVPPTLSALELSRSAERIIAAAPALLSASGRAQRDEVKAELAAEVGRLNATLARLKRDSAGLPLLSEVERTVSSLAANLAALDELVARRLVINERIGLLRSRVFQIEGETQRLLAPWLEVVGRESAMLVEAGKGDPTSQAGGPERLSFLIELQRLMRTAQARASAAADMLIEASTTNEPARLPVLEFQLGLAFDDLAEISKQFDPRLRPLFLEEIAKLRGLAQGDEAIAQARSEELMLVEQGEDLLAETARLSSQLGAAIDRLGDAAKADIGMAIQDALLVQRQSASALVLLVALSLLTSVLIVWLYVGKNIVRRLTALSDGMLAIIRGRLETPVVAEGSDEIAAMARAVEVFRQNTLERDKLLSEKARAADLLEQEVRQRTAELETANTFKSRFLAAASHDLRQPLHALNLFIAQLRNEADPVERARLVGRIDVAVGSVNELLEALLDMSKLEAGVLEPEFTEFPVNHLFKRIETTFVDAACEKGLRLIIVPSHAWVRSDFVLLERVLFNLVSNAVRCTSRGGVLIGGRFRSGQLRIDVCDTGPGIPADQQQAVFGEFYRLAKGDSSAGLGLGLAIVDRLGRLLDHRVELSSRLNRGSRFSVSVPLAARQHGLIEASVTDVISDPAAGKLVVVIDDDPLVLEGMGGILRSWGCRVVAAPSGTAALSQLAIDRHRPDLIVADYRLADGRTGIQAIRHLREGYGAAIPAFLISGDTAPERLRDAREEGYQLLHKPVTPMRLRAMLNQLLRAGNATTMVH</sequence>
<gene>
    <name evidence="13" type="ordered locus">Meso_0340</name>
</gene>
<feature type="modified residue" description="4-aspartylphosphate" evidence="7">
    <location>
        <position position="740"/>
    </location>
</feature>
<dbReference type="EC" id="2.7.13.3" evidence="3"/>
<dbReference type="STRING" id="266779.Meso_0340"/>
<dbReference type="PANTHER" id="PTHR43047">
    <property type="entry name" value="TWO-COMPONENT HISTIDINE PROTEIN KINASE"/>
    <property type="match status" value="1"/>
</dbReference>
<dbReference type="KEGG" id="mes:Meso_0340"/>